<evidence type="ECO:0000313" key="2">
    <source>
        <dbReference type="EMBL" id="KAJ8962845.1"/>
    </source>
</evidence>
<dbReference type="AlphaFoldDB" id="A0AAV8ZFZ1"/>
<name>A0AAV8ZFZ1_9CUCU</name>
<proteinExistence type="predicted"/>
<sequence length="69" mass="7864">MEYPLQDFDCDQETEFLLGHSSSHGNEMDVHTARTNRNPKRRRSVGSILCSYIVRSCNVVLMIKSLSSC</sequence>
<accession>A0AAV8ZFZ1</accession>
<feature type="region of interest" description="Disordered" evidence="1">
    <location>
        <begin position="20"/>
        <end position="39"/>
    </location>
</feature>
<evidence type="ECO:0000256" key="1">
    <source>
        <dbReference type="SAM" id="MobiDB-lite"/>
    </source>
</evidence>
<evidence type="ECO:0000313" key="3">
    <source>
        <dbReference type="Proteomes" id="UP001162162"/>
    </source>
</evidence>
<dbReference type="Proteomes" id="UP001162162">
    <property type="component" value="Unassembled WGS sequence"/>
</dbReference>
<organism evidence="2 3">
    <name type="scientific">Aromia moschata</name>
    <dbReference type="NCBI Taxonomy" id="1265417"/>
    <lineage>
        <taxon>Eukaryota</taxon>
        <taxon>Metazoa</taxon>
        <taxon>Ecdysozoa</taxon>
        <taxon>Arthropoda</taxon>
        <taxon>Hexapoda</taxon>
        <taxon>Insecta</taxon>
        <taxon>Pterygota</taxon>
        <taxon>Neoptera</taxon>
        <taxon>Endopterygota</taxon>
        <taxon>Coleoptera</taxon>
        <taxon>Polyphaga</taxon>
        <taxon>Cucujiformia</taxon>
        <taxon>Chrysomeloidea</taxon>
        <taxon>Cerambycidae</taxon>
        <taxon>Cerambycinae</taxon>
        <taxon>Callichromatini</taxon>
        <taxon>Aromia</taxon>
    </lineage>
</organism>
<gene>
    <name evidence="2" type="ORF">NQ318_001245</name>
</gene>
<keyword evidence="3" id="KW-1185">Reference proteome</keyword>
<dbReference type="EMBL" id="JAPWTK010000002">
    <property type="protein sequence ID" value="KAJ8962845.1"/>
    <property type="molecule type" value="Genomic_DNA"/>
</dbReference>
<comment type="caution">
    <text evidence="2">The sequence shown here is derived from an EMBL/GenBank/DDBJ whole genome shotgun (WGS) entry which is preliminary data.</text>
</comment>
<protein>
    <submittedName>
        <fullName evidence="2">Uncharacterized protein</fullName>
    </submittedName>
</protein>
<reference evidence="2" key="1">
    <citation type="journal article" date="2023" name="Insect Mol. Biol.">
        <title>Genome sequencing provides insights into the evolution of gene families encoding plant cell wall-degrading enzymes in longhorned beetles.</title>
        <authorList>
            <person name="Shin N.R."/>
            <person name="Okamura Y."/>
            <person name="Kirsch R."/>
            <person name="Pauchet Y."/>
        </authorList>
    </citation>
    <scope>NUCLEOTIDE SEQUENCE</scope>
    <source>
        <strain evidence="2">AMC_N1</strain>
    </source>
</reference>